<keyword evidence="1" id="KW-1133">Transmembrane helix</keyword>
<dbReference type="Pfam" id="PF01944">
    <property type="entry name" value="SpoIIM"/>
    <property type="match status" value="1"/>
</dbReference>
<feature type="transmembrane region" description="Helical" evidence="1">
    <location>
        <begin position="422"/>
        <end position="453"/>
    </location>
</feature>
<accession>A0ABD5SE96</accession>
<dbReference type="AlphaFoldDB" id="A0ABD5SE96"/>
<protein>
    <submittedName>
        <fullName evidence="3">Stage II sporulation protein M</fullName>
    </submittedName>
</protein>
<feature type="transmembrane region" description="Helical" evidence="1">
    <location>
        <begin position="384"/>
        <end position="410"/>
    </location>
</feature>
<dbReference type="EMBL" id="JBHSWW010000134">
    <property type="protein sequence ID" value="MFC6753724.1"/>
    <property type="molecule type" value="Genomic_DNA"/>
</dbReference>
<dbReference type="Pfam" id="PF25231">
    <property type="entry name" value="DUF7847"/>
    <property type="match status" value="1"/>
</dbReference>
<proteinExistence type="predicted"/>
<sequence>MDLSTAVSATVSTLRRRPADLLPFYLLGTAVPVVARMGLLVSLAGVYLHYELSGRLGAVRDAFADADLAPPDVEDPEALERWAEGLIPAFEPLLTPTAGALLVAGLLATVLLAILTYAAVSAGQMSAVVARLRSERGLTAGIAGVRERWVTFLGLYVAEFLLWVGVVLLASVAIAVAFVINPFLGAVVALGAFLVGAVVLVAIRIVFAFAPASIVVDDAGVFGSLGGAGGFIRSNPADAAAYLVVAIGVTVAIASAASGLAFLGGGAVVALISAVVVAPALDLLKTVLYGDYRGTVDPVEPPAASLRSQFSGGVRRGWREMVGFVARTPGTHLFVVALGVGSGVVGWTIAEPFVGSVPTSIEARLADHIAPVATLEFFGNNWTVAISTALGGVALVIPALSAIVFNGVVLGGTAALEVNREALLAFVIPHGVFEIPAIFVAGALGVHLGVVGWRTLRGRVSREGFADVLENAFWVLMGVGILLAIAAVIEGFISPYYWRPFL</sequence>
<dbReference type="InterPro" id="IPR057169">
    <property type="entry name" value="DUF7847"/>
</dbReference>
<dbReference type="PANTHER" id="PTHR35337:SF1">
    <property type="entry name" value="SLR1478 PROTEIN"/>
    <property type="match status" value="1"/>
</dbReference>
<evidence type="ECO:0000259" key="2">
    <source>
        <dbReference type="Pfam" id="PF25231"/>
    </source>
</evidence>
<feature type="transmembrane region" description="Helical" evidence="1">
    <location>
        <begin position="473"/>
        <end position="498"/>
    </location>
</feature>
<evidence type="ECO:0000313" key="4">
    <source>
        <dbReference type="Proteomes" id="UP001596442"/>
    </source>
</evidence>
<dbReference type="Proteomes" id="UP001596442">
    <property type="component" value="Unassembled WGS sequence"/>
</dbReference>
<feature type="transmembrane region" description="Helical" evidence="1">
    <location>
        <begin position="263"/>
        <end position="284"/>
    </location>
</feature>
<feature type="transmembrane region" description="Helical" evidence="1">
    <location>
        <begin position="150"/>
        <end position="180"/>
    </location>
</feature>
<feature type="transmembrane region" description="Helical" evidence="1">
    <location>
        <begin position="24"/>
        <end position="50"/>
    </location>
</feature>
<feature type="domain" description="DUF7847" evidence="2">
    <location>
        <begin position="1"/>
        <end position="280"/>
    </location>
</feature>
<keyword evidence="1" id="KW-0812">Transmembrane</keyword>
<name>A0ABD5SE96_9EURY</name>
<feature type="transmembrane region" description="Helical" evidence="1">
    <location>
        <begin position="239"/>
        <end position="257"/>
    </location>
</feature>
<feature type="transmembrane region" description="Helical" evidence="1">
    <location>
        <begin position="186"/>
        <end position="207"/>
    </location>
</feature>
<dbReference type="InterPro" id="IPR002798">
    <property type="entry name" value="SpoIIM-like"/>
</dbReference>
<feature type="transmembrane region" description="Helical" evidence="1">
    <location>
        <begin position="331"/>
        <end position="350"/>
    </location>
</feature>
<reference evidence="3 4" key="1">
    <citation type="journal article" date="2019" name="Int. J. Syst. Evol. Microbiol.">
        <title>The Global Catalogue of Microorganisms (GCM) 10K type strain sequencing project: providing services to taxonomists for standard genome sequencing and annotation.</title>
        <authorList>
            <consortium name="The Broad Institute Genomics Platform"/>
            <consortium name="The Broad Institute Genome Sequencing Center for Infectious Disease"/>
            <person name="Wu L."/>
            <person name="Ma J."/>
        </authorList>
    </citation>
    <scope>NUCLEOTIDE SEQUENCE [LARGE SCALE GENOMIC DNA]</scope>
    <source>
        <strain evidence="3 4">CGMCC 1.3239</strain>
    </source>
</reference>
<keyword evidence="4" id="KW-1185">Reference proteome</keyword>
<feature type="transmembrane region" description="Helical" evidence="1">
    <location>
        <begin position="100"/>
        <end position="129"/>
    </location>
</feature>
<evidence type="ECO:0000313" key="3">
    <source>
        <dbReference type="EMBL" id="MFC6753724.1"/>
    </source>
</evidence>
<evidence type="ECO:0000256" key="1">
    <source>
        <dbReference type="SAM" id="Phobius"/>
    </source>
</evidence>
<gene>
    <name evidence="3" type="ORF">ACFQEU_09665</name>
</gene>
<dbReference type="RefSeq" id="WP_379781589.1">
    <property type="nucleotide sequence ID" value="NZ_JBHSWW010000134.1"/>
</dbReference>
<comment type="caution">
    <text evidence="3">The sequence shown here is derived from an EMBL/GenBank/DDBJ whole genome shotgun (WGS) entry which is preliminary data.</text>
</comment>
<dbReference type="PANTHER" id="PTHR35337">
    <property type="entry name" value="SLR1478 PROTEIN"/>
    <property type="match status" value="1"/>
</dbReference>
<keyword evidence="1" id="KW-0472">Membrane</keyword>
<organism evidence="3 4">
    <name type="scientific">Halorubrum tibetense</name>
    <dbReference type="NCBI Taxonomy" id="175631"/>
    <lineage>
        <taxon>Archaea</taxon>
        <taxon>Methanobacteriati</taxon>
        <taxon>Methanobacteriota</taxon>
        <taxon>Stenosarchaea group</taxon>
        <taxon>Halobacteria</taxon>
        <taxon>Halobacteriales</taxon>
        <taxon>Haloferacaceae</taxon>
        <taxon>Halorubrum</taxon>
    </lineage>
</organism>